<dbReference type="PANTHER" id="PTHR46987:SF1">
    <property type="entry name" value="R-SPONDIN-3"/>
    <property type="match status" value="1"/>
</dbReference>
<dbReference type="Pfam" id="PF15913">
    <property type="entry name" value="Furin-like_2"/>
    <property type="match status" value="1"/>
</dbReference>
<keyword evidence="5" id="KW-0325">Glycoprotein</keyword>
<dbReference type="KEGG" id="hazt:108671282"/>
<sequence length="380" mass="44466">MTTNKMVAVHMLLMNYFLLGLTSNRPHLHQVLTEHEMAVLLSCSAGCSACSAVNGCLSCRAPYFLSLRREGARQLASCHKSCPAGFYKTRDLEKRFCISCHLHGCLECSSGRYCDRCSPPLQLYRGRCRGACPTGTLPHRNTCVRKRKRLPHASSGSHDDLWLGNVTSNLIEDATPDRHHSSLKFDKKKMQDFSSPKSRRDRKQKEDYLQNIWREFNNKRLGGFNKTIWSGLAETVRENPNTTSFGRMSYYSSGPTINDSSAQQEVYGVMVHSPEENSLFHDRIAKNQRQAAWKLIRRRGRVKRRHGKRRRRRRRNRMRNKKRKFSKRLIDLEPRMNISEMEENMIQMEQGRKSRRKILRKRRKGRRRQRIKNQTRNEVT</sequence>
<evidence type="ECO:0000313" key="10">
    <source>
        <dbReference type="RefSeq" id="XP_018014279.1"/>
    </source>
</evidence>
<feature type="domain" description="R-spondin Fu-CRD" evidence="8">
    <location>
        <begin position="45"/>
        <end position="142"/>
    </location>
</feature>
<keyword evidence="4" id="KW-1015">Disulfide bond</keyword>
<feature type="chain" id="PRO_5033996581" evidence="7">
    <location>
        <begin position="24"/>
        <end position="380"/>
    </location>
</feature>
<reference evidence="10" key="1">
    <citation type="submission" date="2025-08" db="UniProtKB">
        <authorList>
            <consortium name="RefSeq"/>
        </authorList>
    </citation>
    <scope>IDENTIFICATION</scope>
    <source>
        <tissue evidence="10">Whole organism</tissue>
    </source>
</reference>
<organism evidence="9 10">
    <name type="scientific">Hyalella azteca</name>
    <name type="common">Amphipod</name>
    <dbReference type="NCBI Taxonomy" id="294128"/>
    <lineage>
        <taxon>Eukaryota</taxon>
        <taxon>Metazoa</taxon>
        <taxon>Ecdysozoa</taxon>
        <taxon>Arthropoda</taxon>
        <taxon>Crustacea</taxon>
        <taxon>Multicrustacea</taxon>
        <taxon>Malacostraca</taxon>
        <taxon>Eumalacostraca</taxon>
        <taxon>Peracarida</taxon>
        <taxon>Amphipoda</taxon>
        <taxon>Senticaudata</taxon>
        <taxon>Talitrida</taxon>
        <taxon>Talitroidea</taxon>
        <taxon>Hyalellidae</taxon>
        <taxon>Hyalella</taxon>
    </lineage>
</organism>
<dbReference type="Gene3D" id="2.10.220.10">
    <property type="entry name" value="Hormone Receptor, Insulin-like Growth Factor Receptor 1, Chain A, domain 2"/>
    <property type="match status" value="1"/>
</dbReference>
<proteinExistence type="predicted"/>
<dbReference type="InterPro" id="IPR051514">
    <property type="entry name" value="R-spondin"/>
</dbReference>
<evidence type="ECO:0000313" key="9">
    <source>
        <dbReference type="Proteomes" id="UP000694843"/>
    </source>
</evidence>
<gene>
    <name evidence="10" type="primary">LOC108671282</name>
</gene>
<dbReference type="SMART" id="SM00261">
    <property type="entry name" value="FU"/>
    <property type="match status" value="2"/>
</dbReference>
<evidence type="ECO:0000259" key="8">
    <source>
        <dbReference type="Pfam" id="PF15913"/>
    </source>
</evidence>
<comment type="subcellular location">
    <subcellularLocation>
        <location evidence="1">Secreted</location>
    </subcellularLocation>
</comment>
<dbReference type="Proteomes" id="UP000694843">
    <property type="component" value="Unplaced"/>
</dbReference>
<feature type="compositionally biased region" description="Basic and acidic residues" evidence="6">
    <location>
        <begin position="178"/>
        <end position="191"/>
    </location>
</feature>
<name>A0A8B7NKT6_HYAAZ</name>
<dbReference type="PANTHER" id="PTHR46987">
    <property type="entry name" value="NEUROHYPOPHYSIAL HORMONES, N-TERMINAL DOMAIN CONTAINING PROTEIN"/>
    <property type="match status" value="1"/>
</dbReference>
<evidence type="ECO:0000256" key="2">
    <source>
        <dbReference type="ARBA" id="ARBA00022525"/>
    </source>
</evidence>
<feature type="region of interest" description="Disordered" evidence="6">
    <location>
        <begin position="300"/>
        <end position="324"/>
    </location>
</feature>
<dbReference type="InterPro" id="IPR009030">
    <property type="entry name" value="Growth_fac_rcpt_cys_sf"/>
</dbReference>
<evidence type="ECO:0000256" key="6">
    <source>
        <dbReference type="SAM" id="MobiDB-lite"/>
    </source>
</evidence>
<feature type="signal peptide" evidence="7">
    <location>
        <begin position="1"/>
        <end position="23"/>
    </location>
</feature>
<evidence type="ECO:0000256" key="7">
    <source>
        <dbReference type="SAM" id="SignalP"/>
    </source>
</evidence>
<keyword evidence="3 7" id="KW-0732">Signal</keyword>
<evidence type="ECO:0000256" key="3">
    <source>
        <dbReference type="ARBA" id="ARBA00022729"/>
    </source>
</evidence>
<feature type="compositionally biased region" description="Basic residues" evidence="6">
    <location>
        <begin position="353"/>
        <end position="373"/>
    </location>
</feature>
<keyword evidence="2" id="KW-0964">Secreted</keyword>
<dbReference type="RefSeq" id="XP_018014279.1">
    <property type="nucleotide sequence ID" value="XM_018158790.2"/>
</dbReference>
<protein>
    <submittedName>
        <fullName evidence="10">Uncharacterized protein LOC108671282 isoform X3</fullName>
    </submittedName>
</protein>
<dbReference type="InterPro" id="IPR006212">
    <property type="entry name" value="Furin_repeat"/>
</dbReference>
<dbReference type="InterPro" id="IPR043601">
    <property type="entry name" value="Rspo_Fu-CRD_dom"/>
</dbReference>
<dbReference type="SUPFAM" id="SSF57184">
    <property type="entry name" value="Growth factor receptor domain"/>
    <property type="match status" value="1"/>
</dbReference>
<dbReference type="AlphaFoldDB" id="A0A8B7NKT6"/>
<dbReference type="OrthoDB" id="16464at2759"/>
<dbReference type="CDD" id="cd00064">
    <property type="entry name" value="FU"/>
    <property type="match status" value="1"/>
</dbReference>
<keyword evidence="9" id="KW-1185">Reference proteome</keyword>
<dbReference type="GO" id="GO:0005576">
    <property type="term" value="C:extracellular region"/>
    <property type="evidence" value="ECO:0007669"/>
    <property type="project" value="UniProtKB-SubCell"/>
</dbReference>
<evidence type="ECO:0000256" key="4">
    <source>
        <dbReference type="ARBA" id="ARBA00023157"/>
    </source>
</evidence>
<dbReference type="GeneID" id="108671282"/>
<evidence type="ECO:0000256" key="1">
    <source>
        <dbReference type="ARBA" id="ARBA00004613"/>
    </source>
</evidence>
<accession>A0A8B7NKT6</accession>
<feature type="region of interest" description="Disordered" evidence="6">
    <location>
        <begin position="178"/>
        <end position="205"/>
    </location>
</feature>
<feature type="region of interest" description="Disordered" evidence="6">
    <location>
        <begin position="347"/>
        <end position="380"/>
    </location>
</feature>
<evidence type="ECO:0000256" key="5">
    <source>
        <dbReference type="ARBA" id="ARBA00023180"/>
    </source>
</evidence>